<dbReference type="STRING" id="596324.TREVI0001_0188"/>
<dbReference type="AlphaFoldDB" id="C8PTU5"/>
<dbReference type="EMBL" id="ACYH01000073">
    <property type="protein sequence ID" value="EEV19084.1"/>
    <property type="molecule type" value="Genomic_DNA"/>
</dbReference>
<proteinExistence type="predicted"/>
<protein>
    <submittedName>
        <fullName evidence="1">Uncharacterized protein</fullName>
    </submittedName>
</protein>
<accession>C8PTU5</accession>
<gene>
    <name evidence="1" type="ORF">TREVI0001_0188</name>
</gene>
<comment type="caution">
    <text evidence="1">The sequence shown here is derived from an EMBL/GenBank/DDBJ whole genome shotgun (WGS) entry which is preliminary data.</text>
</comment>
<dbReference type="Proteomes" id="UP000004509">
    <property type="component" value="Unassembled WGS sequence"/>
</dbReference>
<evidence type="ECO:0000313" key="1">
    <source>
        <dbReference type="EMBL" id="EEV19084.1"/>
    </source>
</evidence>
<organism evidence="1 2">
    <name type="scientific">Treponema vincentii ATCC 35580</name>
    <dbReference type="NCBI Taxonomy" id="596324"/>
    <lineage>
        <taxon>Bacteria</taxon>
        <taxon>Pseudomonadati</taxon>
        <taxon>Spirochaetota</taxon>
        <taxon>Spirochaetia</taxon>
        <taxon>Spirochaetales</taxon>
        <taxon>Treponemataceae</taxon>
        <taxon>Treponema</taxon>
    </lineage>
</organism>
<reference evidence="1 2" key="1">
    <citation type="submission" date="2009-07" db="EMBL/GenBank/DDBJ databases">
        <authorList>
            <person name="Madupu R."/>
            <person name="Sebastian Y."/>
            <person name="Durkin A.S."/>
            <person name="Torralba M."/>
            <person name="Methe B."/>
            <person name="Sutton G.G."/>
            <person name="Strausberg R.L."/>
            <person name="Nelson K.E."/>
        </authorList>
    </citation>
    <scope>NUCLEOTIDE SEQUENCE [LARGE SCALE GENOMIC DNA]</scope>
    <source>
        <strain evidence="1 2">ATCC 35580</strain>
    </source>
</reference>
<evidence type="ECO:0000313" key="2">
    <source>
        <dbReference type="Proteomes" id="UP000004509"/>
    </source>
</evidence>
<sequence length="324" mass="37871">MENEIIKLDRIPQIINENNEKKCITKISKIYQALNNSFKIENNRFLYMLNQIPIISHALKYEKGFTAIIPEKFKDGLKNGTLRIMKGKDGSTISTIINSKGNIVHQMRLKEFIKLVNPAELSQAMNQICMQIQLDEIQKNISEFRIEVNSKLNEILKNIHDNRITIADSLKLSFERFQKGEEISRNQLLLKIDDAKANLFKEIESQIDSLSKYKTENIIDKEKNTEVQMKISFILEAINSLQDVFLIECYLQKDDENKYYEIINAYSGKLLKILDINNLKLLNGLSDFSFLKLNFNIWEEKMIPQSNTLLLQYNESKKFLYGRK</sequence>
<name>C8PTU5_9SPIR</name>
<dbReference type="RefSeq" id="WP_006190323.1">
    <property type="nucleotide sequence ID" value="NZ_ACYH01000073.1"/>
</dbReference>